<accession>A0A1I1FKT5</accession>
<evidence type="ECO:0000313" key="2">
    <source>
        <dbReference type="EMBL" id="SFC00027.1"/>
    </source>
</evidence>
<keyword evidence="1" id="KW-1133">Transmembrane helix</keyword>
<reference evidence="2 3" key="1">
    <citation type="submission" date="2016-10" db="EMBL/GenBank/DDBJ databases">
        <authorList>
            <person name="de Groot N.N."/>
        </authorList>
    </citation>
    <scope>NUCLEOTIDE SEQUENCE [LARGE SCALE GENOMIC DNA]</scope>
    <source>
        <strain evidence="2 3">CGMCC 1.7056</strain>
    </source>
</reference>
<evidence type="ECO:0000256" key="1">
    <source>
        <dbReference type="SAM" id="Phobius"/>
    </source>
</evidence>
<organism evidence="2 3">
    <name type="scientific">Nocardioides terrae</name>
    <dbReference type="NCBI Taxonomy" id="574651"/>
    <lineage>
        <taxon>Bacteria</taxon>
        <taxon>Bacillati</taxon>
        <taxon>Actinomycetota</taxon>
        <taxon>Actinomycetes</taxon>
        <taxon>Propionibacteriales</taxon>
        <taxon>Nocardioidaceae</taxon>
        <taxon>Nocardioides</taxon>
    </lineage>
</organism>
<dbReference type="STRING" id="574651.SAMN04487968_10339"/>
<keyword evidence="1" id="KW-0812">Transmembrane</keyword>
<proteinExistence type="predicted"/>
<feature type="transmembrane region" description="Helical" evidence="1">
    <location>
        <begin position="12"/>
        <end position="32"/>
    </location>
</feature>
<keyword evidence="3" id="KW-1185">Reference proteome</keyword>
<keyword evidence="1" id="KW-0472">Membrane</keyword>
<evidence type="ECO:0000313" key="3">
    <source>
        <dbReference type="Proteomes" id="UP000198832"/>
    </source>
</evidence>
<name>A0A1I1FKT5_9ACTN</name>
<dbReference type="EMBL" id="FOLB01000003">
    <property type="protein sequence ID" value="SFC00027.1"/>
    <property type="molecule type" value="Genomic_DNA"/>
</dbReference>
<gene>
    <name evidence="2" type="ORF">SAMN04487968_10339</name>
</gene>
<sequence>MAKKLTQRQARIVGIAVVVQFVIGALTLRDISRRSSDQVRGPKWLWRILGTANTSGSAAYWLIGRRR</sequence>
<protein>
    <recommendedName>
        <fullName evidence="4">Phospholipase_D-nuclease N-terminal</fullName>
    </recommendedName>
</protein>
<evidence type="ECO:0008006" key="4">
    <source>
        <dbReference type="Google" id="ProtNLM"/>
    </source>
</evidence>
<dbReference type="Proteomes" id="UP000198832">
    <property type="component" value="Unassembled WGS sequence"/>
</dbReference>
<feature type="transmembrane region" description="Helical" evidence="1">
    <location>
        <begin position="44"/>
        <end position="63"/>
    </location>
</feature>
<dbReference type="AlphaFoldDB" id="A0A1I1FKT5"/>
<dbReference type="RefSeq" id="WP_091120933.1">
    <property type="nucleotide sequence ID" value="NZ_FOLB01000003.1"/>
</dbReference>
<dbReference type="OrthoDB" id="5125307at2"/>